<organism evidence="1 2">
    <name type="scientific">Octopus vulgaris</name>
    <name type="common">Common octopus</name>
    <dbReference type="NCBI Taxonomy" id="6645"/>
    <lineage>
        <taxon>Eukaryota</taxon>
        <taxon>Metazoa</taxon>
        <taxon>Spiralia</taxon>
        <taxon>Lophotrochozoa</taxon>
        <taxon>Mollusca</taxon>
        <taxon>Cephalopoda</taxon>
        <taxon>Coleoidea</taxon>
        <taxon>Octopodiformes</taxon>
        <taxon>Octopoda</taxon>
        <taxon>Incirrata</taxon>
        <taxon>Octopodidae</taxon>
        <taxon>Octopus</taxon>
    </lineage>
</organism>
<keyword evidence="2" id="KW-1185">Reference proteome</keyword>
<accession>A0AA36MJ40</accession>
<dbReference type="Proteomes" id="UP001162480">
    <property type="component" value="Unassembled WGS sequence"/>
</dbReference>
<dbReference type="EMBL" id="CATOCA020000001">
    <property type="protein sequence ID" value="CAJ1099331.1"/>
    <property type="molecule type" value="Genomic_DNA"/>
</dbReference>
<dbReference type="AlphaFoldDB" id="A0AA36MJ40"/>
<comment type="caution">
    <text evidence="1">The sequence shown here is derived from an EMBL/GenBank/DDBJ whole genome shotgun (WGS) entry which is preliminary data.</text>
</comment>
<reference evidence="1" key="1">
    <citation type="submission" date="2023-08" db="EMBL/GenBank/DDBJ databases">
        <authorList>
            <person name="Alioto T."/>
            <person name="Alioto T."/>
            <person name="Gomez Garrido J."/>
        </authorList>
    </citation>
    <scope>NUCLEOTIDE SEQUENCE</scope>
</reference>
<protein>
    <submittedName>
        <fullName evidence="1">Uncharacterized protein</fullName>
    </submittedName>
</protein>
<sequence length="69" mass="7966">MSQIRNVQERGRSLRRLTDGIRDLGNRLGLIRKDIKESFQIKQTEQPGLFSLIPKEASNKWIFLASLPT</sequence>
<gene>
    <name evidence="1" type="ORF">OCTVUL_1B031139</name>
</gene>
<evidence type="ECO:0000313" key="2">
    <source>
        <dbReference type="Proteomes" id="UP001162480"/>
    </source>
</evidence>
<evidence type="ECO:0000313" key="1">
    <source>
        <dbReference type="EMBL" id="CAJ1099331.1"/>
    </source>
</evidence>
<name>A0AA36MJ40_OCTVU</name>
<proteinExistence type="predicted"/>